<keyword evidence="1" id="KW-0489">Methyltransferase</keyword>
<dbReference type="Proteomes" id="UP000187822">
    <property type="component" value="Chromosome I"/>
</dbReference>
<evidence type="ECO:0000313" key="2">
    <source>
        <dbReference type="EMBL" id="SJK85153.1"/>
    </source>
</evidence>
<reference evidence="3" key="3">
    <citation type="submission" date="2016-06" db="EMBL/GenBank/DDBJ databases">
        <authorList>
            <person name="Toshchakov V.S."/>
        </authorList>
    </citation>
    <scope>NUCLEOTIDE SEQUENCE [LARGE SCALE GENOMIC DNA]</scope>
    <source>
        <strain>PM4 (JCM 30641</strain>
        <strain evidence="3">\VKM B-2940)</strain>
    </source>
</reference>
<reference evidence="2" key="2">
    <citation type="submission" date="2016-06" db="EMBL/GenBank/DDBJ databases">
        <authorList>
            <person name="Olsen C.W."/>
            <person name="Carey S."/>
            <person name="Hinshaw L."/>
            <person name="Karasin A.I."/>
        </authorList>
    </citation>
    <scope>NUCLEOTIDE SEQUENCE [LARGE SCALE GENOMIC DNA]</scope>
    <source>
        <strain evidence="2">PM4</strain>
    </source>
</reference>
<dbReference type="PROSITE" id="PS01131">
    <property type="entry name" value="RRNA_A_DIMETH"/>
    <property type="match status" value="1"/>
</dbReference>
<dbReference type="AlphaFoldDB" id="A0A1N5VEB1"/>
<name>A0A1N5VEB1_9ARCH</name>
<dbReference type="CDD" id="cd02440">
    <property type="entry name" value="AdoMet_MTases"/>
    <property type="match status" value="1"/>
</dbReference>
<organism evidence="1 4">
    <name type="scientific">Cuniculiplasma divulgatum</name>
    <dbReference type="NCBI Taxonomy" id="1673428"/>
    <lineage>
        <taxon>Archaea</taxon>
        <taxon>Methanobacteriati</taxon>
        <taxon>Thermoplasmatota</taxon>
        <taxon>Thermoplasmata</taxon>
        <taxon>Thermoplasmatales</taxon>
        <taxon>Cuniculiplasmataceae</taxon>
        <taxon>Cuniculiplasma</taxon>
    </lineage>
</organism>
<dbReference type="PANTHER" id="PTHR23290:SF0">
    <property type="entry name" value="RRNA N6-ADENOSINE-METHYLTRANSFERASE METTL5"/>
    <property type="match status" value="1"/>
</dbReference>
<keyword evidence="3" id="KW-1185">Reference proteome</keyword>
<dbReference type="KEGG" id="cdiv:CPM_1353"/>
<evidence type="ECO:0000313" key="1">
    <source>
        <dbReference type="EMBL" id="SIM71522.1"/>
    </source>
</evidence>
<dbReference type="SUPFAM" id="SSF53335">
    <property type="entry name" value="S-adenosyl-L-methionine-dependent methyltransferases"/>
    <property type="match status" value="1"/>
</dbReference>
<dbReference type="InterPro" id="IPR020596">
    <property type="entry name" value="rRNA_Ade_Mease_Trfase_CS"/>
</dbReference>
<dbReference type="OrthoDB" id="31271at2157"/>
<gene>
    <name evidence="2" type="ORF">CPM_1353</name>
    <name evidence="1" type="ORF">CSP5_1354</name>
</gene>
<accession>A0A1N5VEB1</accession>
<evidence type="ECO:0000313" key="4">
    <source>
        <dbReference type="Proteomes" id="UP000195607"/>
    </source>
</evidence>
<reference evidence="1 4" key="1">
    <citation type="submission" date="2016-04" db="EMBL/GenBank/DDBJ databases">
        <authorList>
            <person name="Evans L.H."/>
            <person name="Alamgir A."/>
            <person name="Owens N."/>
            <person name="Weber N.D."/>
            <person name="Virtaneva K."/>
            <person name="Barbian K."/>
            <person name="Babar A."/>
            <person name="Rosenke K."/>
        </authorList>
    </citation>
    <scope>NUCLEOTIDE SEQUENCE [LARGE SCALE GENOMIC DNA]</scope>
    <source>
        <strain evidence="1">S5</strain>
        <strain evidence="4">S5(T) (JCM 30642 \VKM B-2941)</strain>
    </source>
</reference>
<dbReference type="GO" id="GO:0000179">
    <property type="term" value="F:rRNA (adenine-N6,N6-)-dimethyltransferase activity"/>
    <property type="evidence" value="ECO:0007669"/>
    <property type="project" value="InterPro"/>
</dbReference>
<protein>
    <submittedName>
        <fullName evidence="1">Methyltransferase</fullName>
    </submittedName>
</protein>
<keyword evidence="1" id="KW-0808">Transferase</keyword>
<dbReference type="InterPro" id="IPR051720">
    <property type="entry name" value="rRNA_MeTrfase/Polyamine_Synth"/>
</dbReference>
<dbReference type="RefSeq" id="WP_021788927.1">
    <property type="nucleotide sequence ID" value="NZ_LT671858.1"/>
</dbReference>
<dbReference type="STRING" id="1673428.CPM_1353"/>
<dbReference type="GeneID" id="41588600"/>
<dbReference type="GO" id="GO:0003723">
    <property type="term" value="F:RNA binding"/>
    <property type="evidence" value="ECO:0007669"/>
    <property type="project" value="UniProtKB-KW"/>
</dbReference>
<dbReference type="Gene3D" id="3.40.50.150">
    <property type="entry name" value="Vaccinia Virus protein VP39"/>
    <property type="match status" value="1"/>
</dbReference>
<dbReference type="EMBL" id="LT719092">
    <property type="protein sequence ID" value="SJK85153.1"/>
    <property type="molecule type" value="Genomic_DNA"/>
</dbReference>
<dbReference type="PANTHER" id="PTHR23290">
    <property type="entry name" value="RRNA N6-ADENOSINE-METHYLTRANSFERASE METTL5"/>
    <property type="match status" value="1"/>
</dbReference>
<dbReference type="EMBL" id="LT671858">
    <property type="protein sequence ID" value="SIM71522.1"/>
    <property type="molecule type" value="Genomic_DNA"/>
</dbReference>
<proteinExistence type="predicted"/>
<sequence>MKLSKKDLEIRLSKLQPISNPKNELEQYSTDSVLASEILNLAFINGNIKERTVMDAGSGNGIFSYGSIYFGARLVTALEIDKDQEGVLHKNLSGFKNVEILTDDIRNINGHWDTVFCNTPFGSVIRDSDLPFLEKIFKIGDFIYLIHNWKVKDFVLNFLKGRATVLSYSRKKLIIPRTYSHHEKDRVSIDVLFLYAKRLE</sequence>
<dbReference type="InterPro" id="IPR029063">
    <property type="entry name" value="SAM-dependent_MTases_sf"/>
</dbReference>
<evidence type="ECO:0000313" key="3">
    <source>
        <dbReference type="Proteomes" id="UP000187822"/>
    </source>
</evidence>
<dbReference type="Proteomes" id="UP000195607">
    <property type="component" value="Chromosome I"/>
</dbReference>